<dbReference type="InterPro" id="IPR011009">
    <property type="entry name" value="Kinase-like_dom_sf"/>
</dbReference>
<dbReference type="RefSeq" id="WP_390199290.1">
    <property type="nucleotide sequence ID" value="NZ_JBHSDV010000003.1"/>
</dbReference>
<dbReference type="PANTHER" id="PTHR39179:SF3">
    <property type="entry name" value="COTS-RELATED PROTEIN"/>
    <property type="match status" value="1"/>
</dbReference>
<evidence type="ECO:0008006" key="3">
    <source>
        <dbReference type="Google" id="ProtNLM"/>
    </source>
</evidence>
<dbReference type="Gene3D" id="3.30.200.20">
    <property type="entry name" value="Phosphorylase Kinase, domain 1"/>
    <property type="match status" value="1"/>
</dbReference>
<evidence type="ECO:0000313" key="2">
    <source>
        <dbReference type="Proteomes" id="UP001595880"/>
    </source>
</evidence>
<organism evidence="1 2">
    <name type="scientific">Gracilibacillus marinus</name>
    <dbReference type="NCBI Taxonomy" id="630535"/>
    <lineage>
        <taxon>Bacteria</taxon>
        <taxon>Bacillati</taxon>
        <taxon>Bacillota</taxon>
        <taxon>Bacilli</taxon>
        <taxon>Bacillales</taxon>
        <taxon>Bacillaceae</taxon>
        <taxon>Gracilibacillus</taxon>
    </lineage>
</organism>
<evidence type="ECO:0000313" key="1">
    <source>
        <dbReference type="EMBL" id="MFC4388340.1"/>
    </source>
</evidence>
<accession>A0ABV8VXL0</accession>
<protein>
    <recommendedName>
        <fullName evidence="3">Spore coat protein YsxE</fullName>
    </recommendedName>
</protein>
<proteinExistence type="predicted"/>
<dbReference type="SUPFAM" id="SSF56112">
    <property type="entry name" value="Protein kinase-like (PK-like)"/>
    <property type="match status" value="1"/>
</dbReference>
<dbReference type="Proteomes" id="UP001595880">
    <property type="component" value="Unassembled WGS sequence"/>
</dbReference>
<comment type="caution">
    <text evidence="1">The sequence shown here is derived from an EMBL/GenBank/DDBJ whole genome shotgun (WGS) entry which is preliminary data.</text>
</comment>
<dbReference type="Gene3D" id="3.90.1200.10">
    <property type="match status" value="1"/>
</dbReference>
<gene>
    <name evidence="1" type="ORF">ACFOZ1_11065</name>
</gene>
<dbReference type="InterPro" id="IPR047175">
    <property type="entry name" value="CotS-like"/>
</dbReference>
<dbReference type="EMBL" id="JBHSDV010000003">
    <property type="protein sequence ID" value="MFC4388340.1"/>
    <property type="molecule type" value="Genomic_DNA"/>
</dbReference>
<dbReference type="PANTHER" id="PTHR39179">
    <property type="entry name" value="SPORE COAT PROTEIN I"/>
    <property type="match status" value="1"/>
</dbReference>
<sequence length="329" mass="39901">MQWEKVWEAYNINPIQIDKITDRVYKITTNTTIYGLKISKLTIDHIGHWHAVYNYICTHQIYGFVPLILTKDKEPYYILNQTVLFVHPWVESNRTEHIIDESASFFHAIGKLHGSTTQYVDNNENTFNYQSFDRKQKKEELLEYIKFFEAKRFMSPFELQACMHYRDIEWIIEQFEKWNDVYKGLSQETSQRKIVLCHNNLNPSHYVMLDDHLYFFNWEYARIATPIHDICFYLKHAFRYHDCDMKKIVEGLTIYQQYIQLDDREKCELQLQLLNIDSYIYLLENYVHQSMRLEIQMSKGLEQAFRQLLFANQLQTYMFPRLQVNQEED</sequence>
<name>A0ABV8VXL0_9BACI</name>
<keyword evidence="2" id="KW-1185">Reference proteome</keyword>
<reference evidence="2" key="1">
    <citation type="journal article" date="2019" name="Int. J. Syst. Evol. Microbiol.">
        <title>The Global Catalogue of Microorganisms (GCM) 10K type strain sequencing project: providing services to taxonomists for standard genome sequencing and annotation.</title>
        <authorList>
            <consortium name="The Broad Institute Genomics Platform"/>
            <consortium name="The Broad Institute Genome Sequencing Center for Infectious Disease"/>
            <person name="Wu L."/>
            <person name="Ma J."/>
        </authorList>
    </citation>
    <scope>NUCLEOTIDE SEQUENCE [LARGE SCALE GENOMIC DNA]</scope>
    <source>
        <strain evidence="2">KACC 14058</strain>
    </source>
</reference>